<proteinExistence type="predicted"/>
<reference evidence="2" key="1">
    <citation type="submission" date="2021-06" db="EMBL/GenBank/DDBJ databases">
        <authorList>
            <consortium name="Wellcome Sanger Institute Data Sharing"/>
        </authorList>
    </citation>
    <scope>NUCLEOTIDE SEQUENCE [LARGE SCALE GENOMIC DNA]</scope>
</reference>
<gene>
    <name evidence="2" type="primary">zgc:152951</name>
</gene>
<dbReference type="InterPro" id="IPR051548">
    <property type="entry name" value="Grx-like_ET"/>
</dbReference>
<dbReference type="PANTHER" id="PTHR34386:SF1">
    <property type="entry name" value="GLUTAREDOXIN-LIKE PROTEIN NRDH"/>
    <property type="match status" value="1"/>
</dbReference>
<reference evidence="2" key="3">
    <citation type="submission" date="2025-09" db="UniProtKB">
        <authorList>
            <consortium name="Ensembl"/>
        </authorList>
    </citation>
    <scope>IDENTIFICATION</scope>
</reference>
<dbReference type="PANTHER" id="PTHR34386">
    <property type="entry name" value="GLUTAREDOXIN"/>
    <property type="match status" value="1"/>
</dbReference>
<dbReference type="Ensembl" id="ENSECRT00000004461.1">
    <property type="protein sequence ID" value="ENSECRP00000004393.1"/>
    <property type="gene ID" value="ENSECRG00000002980.1"/>
</dbReference>
<feature type="domain" description="DUF547" evidence="1">
    <location>
        <begin position="49"/>
        <end position="176"/>
    </location>
</feature>
<evidence type="ECO:0000259" key="1">
    <source>
        <dbReference type="Pfam" id="PF04784"/>
    </source>
</evidence>
<evidence type="ECO:0000313" key="2">
    <source>
        <dbReference type="Ensembl" id="ENSECRP00000004393.1"/>
    </source>
</evidence>
<dbReference type="AlphaFoldDB" id="A0A8C4RMP9"/>
<dbReference type="GeneTree" id="ENSGT00390000016088"/>
<dbReference type="GO" id="GO:0009055">
    <property type="term" value="F:electron transfer activity"/>
    <property type="evidence" value="ECO:0007669"/>
    <property type="project" value="TreeGrafter"/>
</dbReference>
<name>A0A8C4RMP9_ERPCA</name>
<dbReference type="Pfam" id="PF04784">
    <property type="entry name" value="DUF547"/>
    <property type="match status" value="1"/>
</dbReference>
<dbReference type="GO" id="GO:0045454">
    <property type="term" value="P:cell redox homeostasis"/>
    <property type="evidence" value="ECO:0007669"/>
    <property type="project" value="TreeGrafter"/>
</dbReference>
<keyword evidence="3" id="KW-1185">Reference proteome</keyword>
<sequence length="252" mass="28748">DTLKNLIAKLYVDHLSNDGKMVNYQAVASSPTFEKYCQLTIQLQNVQLTSLTRKEKLAFFINVYNALVIHGQLKMGSPKNMWQRYRFLNSASYLIGGTVFTLQDIENGVLRGNKKGIAQLLRPFSKYDPRLLVALPDVEPLIHFALNWGAKGCPPIKAYVAKDVDRQLRKAAKDFLETEDGIQVNKAKGEIHLNHIFKWYQADFGDTDEKVLNWIINHMENSAKKENLKTIVEASSYKIMYLSSDWSSNAMD</sequence>
<accession>A0A8C4RMP9</accession>
<protein>
    <submittedName>
        <fullName evidence="2">Zgc:152951</fullName>
    </submittedName>
</protein>
<dbReference type="Proteomes" id="UP000694620">
    <property type="component" value="Chromosome 4"/>
</dbReference>
<reference evidence="2" key="2">
    <citation type="submission" date="2025-08" db="UniProtKB">
        <authorList>
            <consortium name="Ensembl"/>
        </authorList>
    </citation>
    <scope>IDENTIFICATION</scope>
</reference>
<dbReference type="InterPro" id="IPR006869">
    <property type="entry name" value="DUF547"/>
</dbReference>
<evidence type="ECO:0000313" key="3">
    <source>
        <dbReference type="Proteomes" id="UP000694620"/>
    </source>
</evidence>
<organism evidence="2 3">
    <name type="scientific">Erpetoichthys calabaricus</name>
    <name type="common">Rope fish</name>
    <name type="synonym">Calamoichthys calabaricus</name>
    <dbReference type="NCBI Taxonomy" id="27687"/>
    <lineage>
        <taxon>Eukaryota</taxon>
        <taxon>Metazoa</taxon>
        <taxon>Chordata</taxon>
        <taxon>Craniata</taxon>
        <taxon>Vertebrata</taxon>
        <taxon>Euteleostomi</taxon>
        <taxon>Actinopterygii</taxon>
        <taxon>Polypteriformes</taxon>
        <taxon>Polypteridae</taxon>
        <taxon>Erpetoichthys</taxon>
    </lineage>
</organism>